<reference evidence="3" key="2">
    <citation type="submission" date="2024-10" db="UniProtKB">
        <authorList>
            <consortium name="EnsemblProtists"/>
        </authorList>
    </citation>
    <scope>IDENTIFICATION</scope>
</reference>
<dbReference type="GO" id="GO:0005576">
    <property type="term" value="C:extracellular region"/>
    <property type="evidence" value="ECO:0007669"/>
    <property type="project" value="InterPro"/>
</dbReference>
<keyword evidence="1" id="KW-0812">Transmembrane</keyword>
<sequence length="773" mass="83588">MRTGSPALREHLTKLNTSVRFLGAIAERATQALSTQALHKFERGVGWLMVLPSALCIGAVELSRNMTIDDASLAPGHKLGQTVNFLVVAVAVAPVLASFLVSSVLVRVPLSVLGRDEGVAMAALLHEEPPLITGKSSSLDSILALVGVGSRRGSASVAVMKRACMAERLSTSSHPDEMLQWALLLAYACQITHVLSGQSELENDATFAVILLIGFPALVYAARQLRNLRIRIATQHNAADLLERFHARMRHLVLLQLCCVCLVLVTAVSSPLLLPPVAYSSDANPCTLVTRWFLWTKCRRSHALTGSPYTCSADGYGPYSSAYAACSAARSQLPFLAVTYSAIMLSLNALLYLWLLTATDDAAPPPSPPPAEWRGLEAFWLGAWLFTTIAIGCSPLYVAALLADRGGYEHMPSPTTFEALARLRVQTVNILCWCTAMLLFNTPRVRHAYQVVKLSRCLGCSREVAGTLAAIVSGEPATTYSKYAEPTTLAFAPLGVAARGVEAFLAGDGLMEDSIRSQMARGGVEAIRREFEASGSEADVECMRYVLDEEAGSSPTIFPNAPFPRDCDWTMRARADRTDPLSGRGLRLCHFVEHPSARLAGLSSAHVAALRIYTTAAFRSINEPLRDHSRVAAKKPHPLPVTVALIADAVRRLRAAAPDADVPLDLYRGLKNVQVGDASSSFVGRGGTERAPMSTTSDVRVAVRYAASEHSVLLRLRTKNAMERGADLAWLSAFPGEHEFLFPPLTFLQHVAMDTVDIGGRPFRVLEMEPRLG</sequence>
<feature type="transmembrane region" description="Helical" evidence="1">
    <location>
        <begin position="83"/>
        <end position="106"/>
    </location>
</feature>
<feature type="domain" description="ADP ribosyltransferase" evidence="2">
    <location>
        <begin position="602"/>
        <end position="743"/>
    </location>
</feature>
<reference evidence="4" key="1">
    <citation type="journal article" date="2013" name="Nature">
        <title>Pan genome of the phytoplankton Emiliania underpins its global distribution.</title>
        <authorList>
            <person name="Read B.A."/>
            <person name="Kegel J."/>
            <person name="Klute M.J."/>
            <person name="Kuo A."/>
            <person name="Lefebvre S.C."/>
            <person name="Maumus F."/>
            <person name="Mayer C."/>
            <person name="Miller J."/>
            <person name="Monier A."/>
            <person name="Salamov A."/>
            <person name="Young J."/>
            <person name="Aguilar M."/>
            <person name="Claverie J.M."/>
            <person name="Frickenhaus S."/>
            <person name="Gonzalez K."/>
            <person name="Herman E.K."/>
            <person name="Lin Y.C."/>
            <person name="Napier J."/>
            <person name="Ogata H."/>
            <person name="Sarno A.F."/>
            <person name="Shmutz J."/>
            <person name="Schroeder D."/>
            <person name="de Vargas C."/>
            <person name="Verret F."/>
            <person name="von Dassow P."/>
            <person name="Valentin K."/>
            <person name="Van de Peer Y."/>
            <person name="Wheeler G."/>
            <person name="Dacks J.B."/>
            <person name="Delwiche C.F."/>
            <person name="Dyhrman S.T."/>
            <person name="Glockner G."/>
            <person name="John U."/>
            <person name="Richards T."/>
            <person name="Worden A.Z."/>
            <person name="Zhang X."/>
            <person name="Grigoriev I.V."/>
            <person name="Allen A.E."/>
            <person name="Bidle K."/>
            <person name="Borodovsky M."/>
            <person name="Bowler C."/>
            <person name="Brownlee C."/>
            <person name="Cock J.M."/>
            <person name="Elias M."/>
            <person name="Gladyshev V.N."/>
            <person name="Groth M."/>
            <person name="Guda C."/>
            <person name="Hadaegh A."/>
            <person name="Iglesias-Rodriguez M.D."/>
            <person name="Jenkins J."/>
            <person name="Jones B.M."/>
            <person name="Lawson T."/>
            <person name="Leese F."/>
            <person name="Lindquist E."/>
            <person name="Lobanov A."/>
            <person name="Lomsadze A."/>
            <person name="Malik S.B."/>
            <person name="Marsh M.E."/>
            <person name="Mackinder L."/>
            <person name="Mock T."/>
            <person name="Mueller-Roeber B."/>
            <person name="Pagarete A."/>
            <person name="Parker M."/>
            <person name="Probert I."/>
            <person name="Quesneville H."/>
            <person name="Raines C."/>
            <person name="Rensing S.A."/>
            <person name="Riano-Pachon D.M."/>
            <person name="Richier S."/>
            <person name="Rokitta S."/>
            <person name="Shiraiwa Y."/>
            <person name="Soanes D.M."/>
            <person name="van der Giezen M."/>
            <person name="Wahlund T.M."/>
            <person name="Williams B."/>
            <person name="Wilson W."/>
            <person name="Wolfe G."/>
            <person name="Wurch L.L."/>
        </authorList>
    </citation>
    <scope>NUCLEOTIDE SEQUENCE</scope>
</reference>
<dbReference type="SUPFAM" id="SSF56399">
    <property type="entry name" value="ADP-ribosylation"/>
    <property type="match status" value="1"/>
</dbReference>
<dbReference type="Proteomes" id="UP000013827">
    <property type="component" value="Unassembled WGS sequence"/>
</dbReference>
<dbReference type="PROSITE" id="PS51996">
    <property type="entry name" value="TR_MART"/>
    <property type="match status" value="1"/>
</dbReference>
<evidence type="ECO:0000313" key="3">
    <source>
        <dbReference type="EnsemblProtists" id="EOD37402"/>
    </source>
</evidence>
<dbReference type="KEGG" id="ehx:EMIHUDRAFT_225573"/>
<dbReference type="HOGENOM" id="CLU_361877_0_0_1"/>
<feature type="transmembrane region" description="Helical" evidence="1">
    <location>
        <begin position="205"/>
        <end position="222"/>
    </location>
</feature>
<dbReference type="AlphaFoldDB" id="A0A0D3KNR7"/>
<dbReference type="PaxDb" id="2903-EOD37402"/>
<evidence type="ECO:0000259" key="2">
    <source>
        <dbReference type="Pfam" id="PF03496"/>
    </source>
</evidence>
<dbReference type="GeneID" id="17282672"/>
<keyword evidence="4" id="KW-1185">Reference proteome</keyword>
<dbReference type="Gene3D" id="3.90.176.10">
    <property type="entry name" value="Toxin ADP-ribosyltransferase, Chain A, domain 1"/>
    <property type="match status" value="1"/>
</dbReference>
<proteinExistence type="predicted"/>
<protein>
    <recommendedName>
        <fullName evidence="2">ADP ribosyltransferase domain-containing protein</fullName>
    </recommendedName>
</protein>
<dbReference type="EnsemblProtists" id="EOD37402">
    <property type="protein sequence ID" value="EOD37402"/>
    <property type="gene ID" value="EMIHUDRAFT_225573"/>
</dbReference>
<feature type="transmembrane region" description="Helical" evidence="1">
    <location>
        <begin position="337"/>
        <end position="357"/>
    </location>
</feature>
<evidence type="ECO:0000313" key="4">
    <source>
        <dbReference type="Proteomes" id="UP000013827"/>
    </source>
</evidence>
<name>A0A0D3KNR7_EMIH1</name>
<evidence type="ECO:0000256" key="1">
    <source>
        <dbReference type="SAM" id="Phobius"/>
    </source>
</evidence>
<feature type="transmembrane region" description="Helical" evidence="1">
    <location>
        <begin position="378"/>
        <end position="403"/>
    </location>
</feature>
<dbReference type="Pfam" id="PF03496">
    <property type="entry name" value="ADPrib_exo_Tox"/>
    <property type="match status" value="1"/>
</dbReference>
<feature type="transmembrane region" description="Helical" evidence="1">
    <location>
        <begin position="252"/>
        <end position="274"/>
    </location>
</feature>
<keyword evidence="1" id="KW-1133">Transmembrane helix</keyword>
<dbReference type="InterPro" id="IPR003540">
    <property type="entry name" value="ADP-ribosyltransferase"/>
</dbReference>
<organism evidence="3 4">
    <name type="scientific">Emiliania huxleyi (strain CCMP1516)</name>
    <dbReference type="NCBI Taxonomy" id="280463"/>
    <lineage>
        <taxon>Eukaryota</taxon>
        <taxon>Haptista</taxon>
        <taxon>Haptophyta</taxon>
        <taxon>Prymnesiophyceae</taxon>
        <taxon>Isochrysidales</taxon>
        <taxon>Noelaerhabdaceae</taxon>
        <taxon>Emiliania</taxon>
    </lineage>
</organism>
<keyword evidence="1" id="KW-0472">Membrane</keyword>
<accession>A0A0D3KNR7</accession>
<dbReference type="RefSeq" id="XP_005789831.1">
    <property type="nucleotide sequence ID" value="XM_005789774.1"/>
</dbReference>